<sequence length="185" mass="20673">MSRQISRQNLSRLLSALAVLGGLGAAVSSLTSPSWAQGLPGLTIFSGVDRANQLSWRMDFDGVPGGTDRYRLRIPSKKMEFAVEQFSITYPDTYKGEFDTDDIEVKVNGDRVDLNEVTWDPENRIIEIYPQTPVPADTRVELVLSQVRNPNRVGTHYFNALVRSPGDLPLMRYVGTWILTIGTRS</sequence>
<dbReference type="Proteomes" id="UP000707356">
    <property type="component" value="Unassembled WGS sequence"/>
</dbReference>
<dbReference type="AlphaFoldDB" id="A0A951PBZ1"/>
<dbReference type="InterPro" id="IPR021256">
    <property type="entry name" value="DUF2808"/>
</dbReference>
<reference evidence="1" key="1">
    <citation type="submission" date="2021-05" db="EMBL/GenBank/DDBJ databases">
        <authorList>
            <person name="Pietrasiak N."/>
            <person name="Ward R."/>
            <person name="Stajich J.E."/>
            <person name="Kurbessoian T."/>
        </authorList>
    </citation>
    <scope>NUCLEOTIDE SEQUENCE</scope>
    <source>
        <strain evidence="1">GSE-TBD4-15B</strain>
    </source>
</reference>
<accession>A0A951PBZ1</accession>
<protein>
    <submittedName>
        <fullName evidence="1">DUF2808 domain-containing protein</fullName>
    </submittedName>
</protein>
<dbReference type="Pfam" id="PF10989">
    <property type="entry name" value="DUF2808"/>
    <property type="match status" value="1"/>
</dbReference>
<comment type="caution">
    <text evidence="1">The sequence shown here is derived from an EMBL/GenBank/DDBJ whole genome shotgun (WGS) entry which is preliminary data.</text>
</comment>
<reference evidence="1" key="2">
    <citation type="journal article" date="2022" name="Microbiol. Resour. Announc.">
        <title>Metagenome Sequencing to Explore Phylogenomics of Terrestrial Cyanobacteria.</title>
        <authorList>
            <person name="Ward R.D."/>
            <person name="Stajich J.E."/>
            <person name="Johansen J.R."/>
            <person name="Huntemann M."/>
            <person name="Clum A."/>
            <person name="Foster B."/>
            <person name="Foster B."/>
            <person name="Roux S."/>
            <person name="Palaniappan K."/>
            <person name="Varghese N."/>
            <person name="Mukherjee S."/>
            <person name="Reddy T.B.K."/>
            <person name="Daum C."/>
            <person name="Copeland A."/>
            <person name="Chen I.A."/>
            <person name="Ivanova N.N."/>
            <person name="Kyrpides N.C."/>
            <person name="Shapiro N."/>
            <person name="Eloe-Fadrosh E.A."/>
            <person name="Pietrasiak N."/>
        </authorList>
    </citation>
    <scope>NUCLEOTIDE SEQUENCE</scope>
    <source>
        <strain evidence="1">GSE-TBD4-15B</strain>
    </source>
</reference>
<gene>
    <name evidence="1" type="ORF">KME07_13280</name>
</gene>
<dbReference type="EMBL" id="JAHHHV010000067">
    <property type="protein sequence ID" value="MBW4466390.1"/>
    <property type="molecule type" value="Genomic_DNA"/>
</dbReference>
<name>A0A951PBZ1_9CYAN</name>
<evidence type="ECO:0000313" key="1">
    <source>
        <dbReference type="EMBL" id="MBW4466390.1"/>
    </source>
</evidence>
<organism evidence="1 2">
    <name type="scientific">Pegethrix bostrychoides GSE-TBD4-15B</name>
    <dbReference type="NCBI Taxonomy" id="2839662"/>
    <lineage>
        <taxon>Bacteria</taxon>
        <taxon>Bacillati</taxon>
        <taxon>Cyanobacteriota</taxon>
        <taxon>Cyanophyceae</taxon>
        <taxon>Oculatellales</taxon>
        <taxon>Oculatellaceae</taxon>
        <taxon>Pegethrix</taxon>
    </lineage>
</organism>
<evidence type="ECO:0000313" key="2">
    <source>
        <dbReference type="Proteomes" id="UP000707356"/>
    </source>
</evidence>
<proteinExistence type="predicted"/>